<dbReference type="PANTHER" id="PTHR23501">
    <property type="entry name" value="MAJOR FACILITATOR SUPERFAMILY"/>
    <property type="match status" value="1"/>
</dbReference>
<proteinExistence type="predicted"/>
<keyword evidence="4 5" id="KW-0472">Membrane</keyword>
<gene>
    <name evidence="6" type="ORF">QQS21_004643</name>
</gene>
<evidence type="ECO:0000256" key="3">
    <source>
        <dbReference type="ARBA" id="ARBA00022989"/>
    </source>
</evidence>
<dbReference type="EMBL" id="JASWJB010000070">
    <property type="protein sequence ID" value="KAK2601759.1"/>
    <property type="molecule type" value="Genomic_DNA"/>
</dbReference>
<reference evidence="6" key="1">
    <citation type="submission" date="2023-06" db="EMBL/GenBank/DDBJ databases">
        <title>Conoideocrella luteorostrata (Hypocreales: Clavicipitaceae), a potential biocontrol fungus for elongate hemlock scale in United States Christmas tree production areas.</title>
        <authorList>
            <person name="Barrett H."/>
            <person name="Lovett B."/>
            <person name="Macias A.M."/>
            <person name="Stajich J.E."/>
            <person name="Kasson M.T."/>
        </authorList>
    </citation>
    <scope>NUCLEOTIDE SEQUENCE</scope>
    <source>
        <strain evidence="6">ARSEF 14590</strain>
    </source>
</reference>
<comment type="caution">
    <text evidence="6">The sequence shown here is derived from an EMBL/GenBank/DDBJ whole genome shotgun (WGS) entry which is preliminary data.</text>
</comment>
<dbReference type="AlphaFoldDB" id="A0AAJ0CRW2"/>
<feature type="transmembrane region" description="Helical" evidence="5">
    <location>
        <begin position="157"/>
        <end position="177"/>
    </location>
</feature>
<sequence>MAKTSARLICPTTLQRVDFAGCLLLLLASVSFTAAFQEANSRMSWDSAYFVVLIVVSTILWGALLWWERRLTIANGTREPVLPWRFFTNHARDGTLLGVRLAGGPVVVGHFQLPQLFQIVNDRSTLNAGIQLLPFSAALSLDTITGTMMVGELRWPFLYVIFVGAIFQIIGYAMLATIKSSSHIPPNKYSYEILAGFGGGMTLLAFLATMPSLNERRNHVNGMGRHTATEIPAQAEDDVKGILSDGYNRQIVLLCMYGVAQGVAAMLMWRSEQLRDPGRKKQAL</sequence>
<evidence type="ECO:0000256" key="1">
    <source>
        <dbReference type="ARBA" id="ARBA00004141"/>
    </source>
</evidence>
<dbReference type="InterPro" id="IPR036259">
    <property type="entry name" value="MFS_trans_sf"/>
</dbReference>
<dbReference type="PANTHER" id="PTHR23501:SF43">
    <property type="entry name" value="MULTIDRUG TRANSPORTER, PUTATIVE (AFU_ORTHOLOGUE AFUA_6G03040)-RELATED"/>
    <property type="match status" value="1"/>
</dbReference>
<accession>A0AAJ0CRW2</accession>
<keyword evidence="3 5" id="KW-1133">Transmembrane helix</keyword>
<evidence type="ECO:0000313" key="7">
    <source>
        <dbReference type="Proteomes" id="UP001251528"/>
    </source>
</evidence>
<keyword evidence="2 5" id="KW-0812">Transmembrane</keyword>
<feature type="transmembrane region" description="Helical" evidence="5">
    <location>
        <begin position="47"/>
        <end position="67"/>
    </location>
</feature>
<evidence type="ECO:0000256" key="5">
    <source>
        <dbReference type="SAM" id="Phobius"/>
    </source>
</evidence>
<feature type="transmembrane region" description="Helical" evidence="5">
    <location>
        <begin position="189"/>
        <end position="208"/>
    </location>
</feature>
<protein>
    <submittedName>
        <fullName evidence="6">Uncharacterized protein</fullName>
    </submittedName>
</protein>
<dbReference type="SUPFAM" id="SSF103473">
    <property type="entry name" value="MFS general substrate transporter"/>
    <property type="match status" value="1"/>
</dbReference>
<organism evidence="6 7">
    <name type="scientific">Conoideocrella luteorostrata</name>
    <dbReference type="NCBI Taxonomy" id="1105319"/>
    <lineage>
        <taxon>Eukaryota</taxon>
        <taxon>Fungi</taxon>
        <taxon>Dikarya</taxon>
        <taxon>Ascomycota</taxon>
        <taxon>Pezizomycotina</taxon>
        <taxon>Sordariomycetes</taxon>
        <taxon>Hypocreomycetidae</taxon>
        <taxon>Hypocreales</taxon>
        <taxon>Clavicipitaceae</taxon>
        <taxon>Conoideocrella</taxon>
    </lineage>
</organism>
<comment type="subcellular location">
    <subcellularLocation>
        <location evidence="1">Membrane</location>
        <topology evidence="1">Multi-pass membrane protein</topology>
    </subcellularLocation>
</comment>
<evidence type="ECO:0000256" key="2">
    <source>
        <dbReference type="ARBA" id="ARBA00022692"/>
    </source>
</evidence>
<keyword evidence="7" id="KW-1185">Reference proteome</keyword>
<dbReference type="Proteomes" id="UP001251528">
    <property type="component" value="Unassembled WGS sequence"/>
</dbReference>
<dbReference type="GO" id="GO:0022857">
    <property type="term" value="F:transmembrane transporter activity"/>
    <property type="evidence" value="ECO:0007669"/>
    <property type="project" value="TreeGrafter"/>
</dbReference>
<evidence type="ECO:0000313" key="6">
    <source>
        <dbReference type="EMBL" id="KAK2601759.1"/>
    </source>
</evidence>
<dbReference type="GO" id="GO:0005886">
    <property type="term" value="C:plasma membrane"/>
    <property type="evidence" value="ECO:0007669"/>
    <property type="project" value="TreeGrafter"/>
</dbReference>
<name>A0AAJ0CRW2_9HYPO</name>
<evidence type="ECO:0000256" key="4">
    <source>
        <dbReference type="ARBA" id="ARBA00023136"/>
    </source>
</evidence>